<dbReference type="Proteomes" id="UP000036681">
    <property type="component" value="Unplaced"/>
</dbReference>
<protein>
    <submittedName>
        <fullName evidence="2">Ovule protein</fullName>
    </submittedName>
</protein>
<organism evidence="1 2">
    <name type="scientific">Ascaris lumbricoides</name>
    <name type="common">Giant roundworm</name>
    <dbReference type="NCBI Taxonomy" id="6252"/>
    <lineage>
        <taxon>Eukaryota</taxon>
        <taxon>Metazoa</taxon>
        <taxon>Ecdysozoa</taxon>
        <taxon>Nematoda</taxon>
        <taxon>Chromadorea</taxon>
        <taxon>Rhabditida</taxon>
        <taxon>Spirurina</taxon>
        <taxon>Ascaridomorpha</taxon>
        <taxon>Ascaridoidea</taxon>
        <taxon>Ascarididae</taxon>
        <taxon>Ascaris</taxon>
    </lineage>
</organism>
<proteinExistence type="predicted"/>
<evidence type="ECO:0000313" key="1">
    <source>
        <dbReference type="Proteomes" id="UP000036681"/>
    </source>
</evidence>
<dbReference type="AlphaFoldDB" id="A0A0M3HI05"/>
<accession>A0A0M3HI05</accession>
<reference evidence="2" key="1">
    <citation type="submission" date="2017-02" db="UniProtKB">
        <authorList>
            <consortium name="WormBaseParasite"/>
        </authorList>
    </citation>
    <scope>IDENTIFICATION</scope>
</reference>
<keyword evidence="1" id="KW-1185">Reference proteome</keyword>
<name>A0A0M3HI05_ASCLU</name>
<dbReference type="WBParaSite" id="ALUE_0000115001-mRNA-1">
    <property type="protein sequence ID" value="ALUE_0000115001-mRNA-1"/>
    <property type="gene ID" value="ALUE_0000115001"/>
</dbReference>
<sequence length="70" mass="7764">MSTLDIAISISVHLIFDGDDIASWVILSTAKTCSGTEFDRIPDYVIFYSLVCPTAAYTKALLKNNPFILY</sequence>
<evidence type="ECO:0000313" key="2">
    <source>
        <dbReference type="WBParaSite" id="ALUE_0000115001-mRNA-1"/>
    </source>
</evidence>